<dbReference type="EMBL" id="QEWW01000002">
    <property type="protein sequence ID" value="PWD86873.1"/>
    <property type="molecule type" value="Genomic_DNA"/>
</dbReference>
<dbReference type="GO" id="GO:0016773">
    <property type="term" value="F:phosphotransferase activity, alcohol group as acceptor"/>
    <property type="evidence" value="ECO:0007669"/>
    <property type="project" value="UniProtKB-UniRule"/>
</dbReference>
<dbReference type="RefSeq" id="WP_109200900.1">
    <property type="nucleotide sequence ID" value="NZ_QEWS01000001.1"/>
</dbReference>
<sequence length="415" mass="46239">MKQNRDTFAVGLMTGTSLDGVDVALVKISEEIPQDKEDAATAGDGVRSQLLHFISRPYSPQLREKIETQCHNESSTVAEICSLNMALGEIYRQSVQQLLDEVAVKRRFEPALFVGFSGKPDFIASHGQTIYHLPPSVAKERGYTASTLQIGDPSPLAYHFHCDVYFNFRMMDIVAGGDGAPLVPMTEYLLYRHPDYHRLLQNIGGIGNVTLLPKGARIEEVTAFDTGPGNMMINDAMRLLYQREYDQDGEIAQKGQLIPALFEELQRDPYIAQQPPKSTGREYFGAQYTLPLLKRYKDHAPEDLIHTLTRFTAYSIAESYRRFIFPYYQIDQVIVAGGGAYNLALMRYLQDALPQIALLTQEDLGFSSDAKEAIAFALLGYLTKARRIGNLPTATGASQAVVLGQICPNPFPEQD</sequence>
<dbReference type="GO" id="GO:0016301">
    <property type="term" value="F:kinase activity"/>
    <property type="evidence" value="ECO:0007669"/>
    <property type="project" value="UniProtKB-KW"/>
</dbReference>
<dbReference type="NCBIfam" id="NF007148">
    <property type="entry name" value="PRK09585.3-2"/>
    <property type="match status" value="1"/>
</dbReference>
<dbReference type="GO" id="GO:0097175">
    <property type="term" value="P:1,6-anhydro-N-acetyl-beta-muramic acid catabolic process"/>
    <property type="evidence" value="ECO:0007669"/>
    <property type="project" value="UniProtKB-UniRule"/>
</dbReference>
<dbReference type="HAMAP" id="MF_01270">
    <property type="entry name" value="AnhMurNAc_kinase"/>
    <property type="match status" value="1"/>
</dbReference>
<reference evidence="4 5" key="2">
    <citation type="submission" date="2018-05" db="EMBL/GenBank/DDBJ databases">
        <title>Ignatzschineria dubaiensis sp. nov., isolated from necrotic foot tissues of dromedaries (Camelus dromedarius) and associated maggots in Dubai, United Arab Emirates.</title>
        <authorList>
            <person name="Tsang C.C."/>
            <person name="Tang J.Y.M."/>
            <person name="Fong J.Y.H."/>
            <person name="Kinne J."/>
            <person name="Lee H.H."/>
            <person name="Joseph M."/>
            <person name="Jose S."/>
            <person name="Schuster R.K."/>
            <person name="Tang Y."/>
            <person name="Sivakumar S."/>
            <person name="Chen J.H.K."/>
            <person name="Teng J.L.L."/>
            <person name="Lau S.K.P."/>
            <person name="Wernery U."/>
            <person name="Woo P.C.Y."/>
        </authorList>
    </citation>
    <scope>NUCLEOTIDE SEQUENCE [LARGE SCALE GENOMIC DNA]</scope>
    <source>
        <strain evidence="4">UAE-HKU57</strain>
        <strain evidence="5">UAE-HKU58</strain>
    </source>
</reference>
<keyword evidence="1 2" id="KW-0418">Kinase</keyword>
<evidence type="ECO:0000313" key="4">
    <source>
        <dbReference type="Proteomes" id="UP000245059"/>
    </source>
</evidence>
<protein>
    <recommendedName>
        <fullName evidence="1">Anhydro-N-acetylmuramic acid kinase</fullName>
        <ecNumber evidence="1">2.7.1.170</ecNumber>
    </recommendedName>
    <alternativeName>
        <fullName evidence="1">AnhMurNAc kinase</fullName>
    </alternativeName>
</protein>
<keyword evidence="1" id="KW-0808">Transferase</keyword>
<dbReference type="InterPro" id="IPR043129">
    <property type="entry name" value="ATPase_NBD"/>
</dbReference>
<dbReference type="Proteomes" id="UP000245217">
    <property type="component" value="Unassembled WGS sequence"/>
</dbReference>
<gene>
    <name evidence="1" type="primary">anmK</name>
    <name evidence="2" type="ORF">DC077_03395</name>
    <name evidence="3" type="ORF">DC078_01855</name>
</gene>
<dbReference type="NCBIfam" id="NF007142">
    <property type="entry name" value="PRK09585.2-1"/>
    <property type="match status" value="1"/>
</dbReference>
<comment type="pathway">
    <text evidence="1">Cell wall biogenesis; peptidoglycan recycling.</text>
</comment>
<organism evidence="2 4">
    <name type="scientific">Ignatzschineria cameli</name>
    <dbReference type="NCBI Taxonomy" id="2182793"/>
    <lineage>
        <taxon>Bacteria</taxon>
        <taxon>Pseudomonadati</taxon>
        <taxon>Pseudomonadota</taxon>
        <taxon>Gammaproteobacteria</taxon>
        <taxon>Cardiobacteriales</taxon>
        <taxon>Ignatzschineriaceae</taxon>
        <taxon>Ignatzschineria</taxon>
    </lineage>
</organism>
<dbReference type="UniPathway" id="UPA00544"/>
<keyword evidence="5" id="KW-1185">Reference proteome</keyword>
<dbReference type="OrthoDB" id="9763949at2"/>
<dbReference type="CDD" id="cd24050">
    <property type="entry name" value="ASKHA_NBD_ANMK"/>
    <property type="match status" value="1"/>
</dbReference>
<dbReference type="GO" id="GO:0006040">
    <property type="term" value="P:amino sugar metabolic process"/>
    <property type="evidence" value="ECO:0007669"/>
    <property type="project" value="InterPro"/>
</dbReference>
<dbReference type="PANTHER" id="PTHR30605:SF0">
    <property type="entry name" value="ANHYDRO-N-ACETYLMURAMIC ACID KINASE"/>
    <property type="match status" value="1"/>
</dbReference>
<reference evidence="2" key="1">
    <citation type="journal article" date="2018" name="Genome Announc.">
        <title>Ignatzschineria cameli sp. nov., isolated from necrotic foot tissue of dromedaries (Camelus dromedarius) and associated maggots (Wohlfahrtia species) in Dubai.</title>
        <authorList>
            <person name="Tsang C.C."/>
            <person name="Tang J.Y."/>
            <person name="Fong J.Y."/>
            <person name="Kinne J."/>
            <person name="Lee H.H."/>
            <person name="Joseph M."/>
            <person name="Jose S."/>
            <person name="Schuster R.K."/>
            <person name="Tang Y."/>
            <person name="Sivakumar S."/>
            <person name="Chen J.H."/>
            <person name="Teng J.L."/>
            <person name="Lau S.K."/>
            <person name="Wernery U."/>
            <person name="Woo P.C."/>
        </authorList>
    </citation>
    <scope>NUCLEOTIDE SEQUENCE</scope>
    <source>
        <strain evidence="2">UAE-HKU57</strain>
        <strain evidence="3">UAE-HKU58</strain>
    </source>
</reference>
<accession>A0A2U2ARI0</accession>
<name>A0A2U2ARI0_9GAMM</name>
<dbReference type="GO" id="GO:0009254">
    <property type="term" value="P:peptidoglycan turnover"/>
    <property type="evidence" value="ECO:0007669"/>
    <property type="project" value="UniProtKB-UniRule"/>
</dbReference>
<dbReference type="EC" id="2.7.1.170" evidence="1"/>
<dbReference type="SUPFAM" id="SSF53067">
    <property type="entry name" value="Actin-like ATPase domain"/>
    <property type="match status" value="1"/>
</dbReference>
<dbReference type="PANTHER" id="PTHR30605">
    <property type="entry name" value="ANHYDRO-N-ACETYLMURAMIC ACID KINASE"/>
    <property type="match status" value="1"/>
</dbReference>
<dbReference type="Proteomes" id="UP000245059">
    <property type="component" value="Unassembled WGS sequence"/>
</dbReference>
<proteinExistence type="inferred from homology"/>
<keyword evidence="1" id="KW-0119">Carbohydrate metabolism</keyword>
<comment type="function">
    <text evidence="1">Catalyzes the specific phosphorylation of 1,6-anhydro-N-acetylmuramic acid (anhMurNAc) with the simultaneous cleavage of the 1,6-anhydro ring, generating MurNAc-6-P. Is required for the utilization of anhMurNAc either imported from the medium or derived from its own cell wall murein, and thus plays a role in cell wall recycling.</text>
</comment>
<evidence type="ECO:0000256" key="1">
    <source>
        <dbReference type="HAMAP-Rule" id="MF_01270"/>
    </source>
</evidence>
<feature type="binding site" evidence="1">
    <location>
        <begin position="15"/>
        <end position="22"/>
    </location>
    <ligand>
        <name>ATP</name>
        <dbReference type="ChEBI" id="CHEBI:30616"/>
    </ligand>
</feature>
<keyword evidence="1" id="KW-0067">ATP-binding</keyword>
<evidence type="ECO:0000313" key="5">
    <source>
        <dbReference type="Proteomes" id="UP000245217"/>
    </source>
</evidence>
<comment type="similarity">
    <text evidence="1">Belongs to the anhydro-N-acetylmuramic acid kinase family.</text>
</comment>
<dbReference type="EMBL" id="QEWV01000001">
    <property type="protein sequence ID" value="PWD94309.1"/>
    <property type="molecule type" value="Genomic_DNA"/>
</dbReference>
<dbReference type="UniPathway" id="UPA00343"/>
<evidence type="ECO:0000313" key="3">
    <source>
        <dbReference type="EMBL" id="PWD94309.1"/>
    </source>
</evidence>
<comment type="pathway">
    <text evidence="1">Amino-sugar metabolism; 1,6-anhydro-N-acetylmuramate degradation.</text>
</comment>
<comment type="catalytic activity">
    <reaction evidence="1">
        <text>1,6-anhydro-N-acetyl-beta-muramate + ATP + H2O = N-acetyl-D-muramate 6-phosphate + ADP + H(+)</text>
        <dbReference type="Rhea" id="RHEA:24952"/>
        <dbReference type="ChEBI" id="CHEBI:15377"/>
        <dbReference type="ChEBI" id="CHEBI:15378"/>
        <dbReference type="ChEBI" id="CHEBI:30616"/>
        <dbReference type="ChEBI" id="CHEBI:58690"/>
        <dbReference type="ChEBI" id="CHEBI:58722"/>
        <dbReference type="ChEBI" id="CHEBI:456216"/>
        <dbReference type="EC" id="2.7.1.170"/>
    </reaction>
</comment>
<dbReference type="GO" id="GO:0005524">
    <property type="term" value="F:ATP binding"/>
    <property type="evidence" value="ECO:0007669"/>
    <property type="project" value="UniProtKB-UniRule"/>
</dbReference>
<evidence type="ECO:0000313" key="2">
    <source>
        <dbReference type="EMBL" id="PWD86873.1"/>
    </source>
</evidence>
<keyword evidence="1" id="KW-0547">Nucleotide-binding</keyword>
<comment type="caution">
    <text evidence="2">The sequence shown here is derived from an EMBL/GenBank/DDBJ whole genome shotgun (WGS) entry which is preliminary data.</text>
</comment>
<dbReference type="AlphaFoldDB" id="A0A2U2ARI0"/>
<dbReference type="Pfam" id="PF03702">
    <property type="entry name" value="AnmK"/>
    <property type="match status" value="1"/>
</dbReference>
<dbReference type="InterPro" id="IPR005338">
    <property type="entry name" value="Anhydro_N_Ac-Mur_kinase"/>
</dbReference>
<dbReference type="Gene3D" id="3.30.420.40">
    <property type="match status" value="2"/>
</dbReference>